<dbReference type="Reactome" id="R-CEL-9749641">
    <property type="pathway name" value="Aspirin ADME"/>
</dbReference>
<gene>
    <name evidence="8" type="ORF">CELE_Y82E9BR.16</name>
    <name evidence="8" type="ORF">Y82E9BR.16</name>
</gene>
<dbReference type="Reactome" id="R-CEL-9793528">
    <property type="pathway name" value="Ciprofloxacin ADME"/>
</dbReference>
<dbReference type="HOGENOM" id="CLU_001265_33_4_1"/>
<comment type="subcellular location">
    <subcellularLocation>
        <location evidence="1">Membrane</location>
        <topology evidence="1">Multi-pass membrane protein</topology>
    </subcellularLocation>
</comment>
<feature type="transmembrane region" description="Helical" evidence="6">
    <location>
        <begin position="196"/>
        <end position="213"/>
    </location>
</feature>
<dbReference type="Reactome" id="R-CEL-561048">
    <property type="pathway name" value="Organic anion transport"/>
</dbReference>
<evidence type="ECO:0000256" key="6">
    <source>
        <dbReference type="SAM" id="Phobius"/>
    </source>
</evidence>
<proteinExistence type="evidence at protein level"/>
<dbReference type="SUPFAM" id="SSF103473">
    <property type="entry name" value="MFS general substrate transporter"/>
    <property type="match status" value="1"/>
</dbReference>
<dbReference type="STRING" id="6239.Y82E9BR.16a.1"/>
<feature type="transmembrane region" description="Helical" evidence="6">
    <location>
        <begin position="163"/>
        <end position="184"/>
    </location>
</feature>
<accession>Q9BKR9</accession>
<dbReference type="Reactome" id="R-CEL-442660">
    <property type="pathway name" value="Na+/Cl- dependent neurotransmitter transporters"/>
</dbReference>
<dbReference type="Reactome" id="R-CEL-181430">
    <property type="pathway name" value="Norepinephrine Neurotransmitter Release Cycle"/>
</dbReference>
<dbReference type="AlphaFoldDB" id="Q9BKR9"/>
<sequence>MKFDDFLFTYLGEMGKYQKIQFFLVCLPTIVVSMHALSWTFASVDTPYRCRLPSDLPEKEPYYTTLLNFTKCTNDADANVPISEYGKPGVTCHYDRCTLPDNETCHEHIFDHSKVEYTAVQRWEITCDRSWIKATIQAAYYVGQMAGSTTFGMLGDRIGRKKVFFLAIVIQITCAYLIAIAPYWWLYALARAGTGFSHPGIFVIAVVIGMELVGPKYRKLASVITGLFFALGQIFLGIEAIYFTNYQILHVVIASPALLFLSYCQKSAKNRKKIDFANFLADFLLKNRFFFSRWLVPESARWLVSQKRYKEADEVLQKAASVNGTVLPENWWEQLDDSTTGGGGAPGAPTKKLTGADLFRTPELRKRTLVVFFLWPVISMVYYGMAMKANVLGGDIYVNFIFAAFVEIPALFIVYLLIDRIGRRLILAGGLFIAGACLLVNWLMGDNVQLWMAITQMAFTKGSITGVYAAIYTYSPELFPTVIRNTAMGFCSTIARVGAIAASYISMWIAEQFGKVFMIIPFGCMAVLAAVMTLLFLPETMGKPLPESIEEIEEGDSYRSSHEMQPLSKSTEETA</sequence>
<feature type="transmembrane region" description="Helical" evidence="6">
    <location>
        <begin position="450"/>
        <end position="474"/>
    </location>
</feature>
<dbReference type="InterPro" id="IPR020846">
    <property type="entry name" value="MFS_dom"/>
</dbReference>
<feature type="transmembrane region" description="Helical" evidence="6">
    <location>
        <begin position="486"/>
        <end position="510"/>
    </location>
</feature>
<dbReference type="PaxDb" id="6239-Y82E9BR.16a"/>
<dbReference type="EMBL" id="BX284603">
    <property type="protein sequence ID" value="CCD73048.1"/>
    <property type="molecule type" value="Genomic_DNA"/>
</dbReference>
<dbReference type="eggNOG" id="KOG0255">
    <property type="taxonomic scope" value="Eukaryota"/>
</dbReference>
<feature type="transmembrane region" description="Helical" evidence="6">
    <location>
        <begin position="368"/>
        <end position="385"/>
    </location>
</feature>
<evidence type="ECO:0000256" key="4">
    <source>
        <dbReference type="ARBA" id="ARBA00023136"/>
    </source>
</evidence>
<keyword evidence="9" id="KW-1267">Proteomics identification</keyword>
<feature type="transmembrane region" description="Helical" evidence="6">
    <location>
        <begin position="220"/>
        <end position="242"/>
    </location>
</feature>
<dbReference type="InParanoid" id="Q9BKR9"/>
<keyword evidence="2 6" id="KW-0812">Transmembrane</keyword>
<evidence type="ECO:0000259" key="7">
    <source>
        <dbReference type="PROSITE" id="PS50850"/>
    </source>
</evidence>
<evidence type="ECO:0000256" key="5">
    <source>
        <dbReference type="SAM" id="MobiDB-lite"/>
    </source>
</evidence>
<dbReference type="Reactome" id="R-CEL-549127">
    <property type="pathway name" value="Organic cation transport"/>
</dbReference>
<name>Q9BKR9_CAEEL</name>
<feature type="region of interest" description="Disordered" evidence="5">
    <location>
        <begin position="550"/>
        <end position="575"/>
    </location>
</feature>
<keyword evidence="3 6" id="KW-1133">Transmembrane helix</keyword>
<evidence type="ECO:0000256" key="2">
    <source>
        <dbReference type="ARBA" id="ARBA00022692"/>
    </source>
</evidence>
<dbReference type="PANTHER" id="PTHR24064">
    <property type="entry name" value="SOLUTE CARRIER FAMILY 22 MEMBER"/>
    <property type="match status" value="1"/>
</dbReference>
<dbReference type="InterPro" id="IPR005828">
    <property type="entry name" value="MFS_sugar_transport-like"/>
</dbReference>
<feature type="transmembrane region" description="Helical" evidence="6">
    <location>
        <begin position="425"/>
        <end position="444"/>
    </location>
</feature>
<reference evidence="8" key="3">
    <citation type="submission" date="2023-02" db="EMBL/GenBank/DDBJ databases">
        <authorList>
            <consortium name="WormBase Consortium"/>
            <person name="WormBase"/>
        </authorList>
    </citation>
    <scope>NUCLEOTIDE SEQUENCE</scope>
    <source>
        <strain evidence="8">Bristol N2</strain>
    </source>
</reference>
<evidence type="ECO:0007829" key="9">
    <source>
        <dbReference type="PeptideAtlas" id="Q9BKR9"/>
    </source>
</evidence>
<dbReference type="GO" id="GO:0022857">
    <property type="term" value="F:transmembrane transporter activity"/>
    <property type="evidence" value="ECO:0007669"/>
    <property type="project" value="InterPro"/>
</dbReference>
<evidence type="ECO:0000256" key="3">
    <source>
        <dbReference type="ARBA" id="ARBA00022989"/>
    </source>
</evidence>
<protein>
    <submittedName>
        <fullName evidence="8">Major facilitator superfamily (MFS) profile domain-containing protein</fullName>
    </submittedName>
</protein>
<dbReference type="FunCoup" id="Q9BKR9">
    <property type="interactions" value="1"/>
</dbReference>
<dbReference type="Reactome" id="R-CEL-112311">
    <property type="pathway name" value="Neurotransmitter clearance"/>
</dbReference>
<reference evidence="8" key="2">
    <citation type="submission" date="2003-03" db="EMBL/GenBank/DDBJ databases">
        <authorList>
            <person name="Sulson J.E."/>
            <person name="Waterston R."/>
        </authorList>
    </citation>
    <scope>NUCLEOTIDE SEQUENCE</scope>
    <source>
        <strain evidence="8">Bristol N2</strain>
    </source>
</reference>
<organism evidence="8">
    <name type="scientific">Caenorhabditis elegans</name>
    <dbReference type="NCBI Taxonomy" id="6239"/>
    <lineage>
        <taxon>Eukaryota</taxon>
        <taxon>Metazoa</taxon>
        <taxon>Ecdysozoa</taxon>
        <taxon>Nematoda</taxon>
        <taxon>Chromadorea</taxon>
        <taxon>Rhabditida</taxon>
        <taxon>Rhabditina</taxon>
        <taxon>Rhabditomorpha</taxon>
        <taxon>Rhabditoidea</taxon>
        <taxon>Rhabditidae</taxon>
        <taxon>Peloderinae</taxon>
        <taxon>Caenorhabditis</taxon>
    </lineage>
</organism>
<dbReference type="PhylomeDB" id="Q9BKR9"/>
<dbReference type="PeptideAtlas" id="Q9BKR9"/>
<feature type="transmembrane region" description="Helical" evidence="6">
    <location>
        <begin position="248"/>
        <end position="264"/>
    </location>
</feature>
<reference evidence="8" key="1">
    <citation type="journal article" date="1998" name="Science">
        <title>Genome sequence of the nematode C. elegans: a platform for investigating biology.</title>
        <authorList>
            <consortium name="The C. elegans sequencing consortium"/>
            <person name="Sulson J.E."/>
            <person name="Waterston R."/>
        </authorList>
    </citation>
    <scope>NUCLEOTIDE SEQUENCE [LARGE SCALE GENOMIC DNA]</scope>
    <source>
        <strain evidence="8">Bristol N2</strain>
    </source>
</reference>
<evidence type="ECO:0000313" key="8">
    <source>
        <dbReference type="EMBL" id="CCD73048.1"/>
    </source>
</evidence>
<feature type="transmembrane region" description="Helical" evidence="6">
    <location>
        <begin position="20"/>
        <end position="42"/>
    </location>
</feature>
<dbReference type="InterPro" id="IPR036259">
    <property type="entry name" value="MFS_trans_sf"/>
</dbReference>
<feature type="transmembrane region" description="Helical" evidence="6">
    <location>
        <begin position="516"/>
        <end position="537"/>
    </location>
</feature>
<dbReference type="UCSC" id="Y82E9BR.16a">
    <property type="organism name" value="c. elegans"/>
</dbReference>
<dbReference type="Reactome" id="R-CEL-2161517">
    <property type="pathway name" value="Abacavir transmembrane transport"/>
</dbReference>
<keyword evidence="4 6" id="KW-0472">Membrane</keyword>
<dbReference type="Reactome" id="R-CEL-200425">
    <property type="pathway name" value="Carnitine shuttle"/>
</dbReference>
<dbReference type="ExpressionAtlas" id="Q9BKR9">
    <property type="expression patterns" value="baseline and differential"/>
</dbReference>
<dbReference type="Pfam" id="PF00083">
    <property type="entry name" value="Sugar_tr"/>
    <property type="match status" value="2"/>
</dbReference>
<dbReference type="OMA" id="YYGVSMK"/>
<dbReference type="CDD" id="cd17317">
    <property type="entry name" value="MFS_SLC22"/>
    <property type="match status" value="1"/>
</dbReference>
<feature type="domain" description="Major facilitator superfamily (MFS) profile" evidence="7">
    <location>
        <begin position="81"/>
        <end position="541"/>
    </location>
</feature>
<dbReference type="OrthoDB" id="3936150at2759"/>
<feature type="transmembrane region" description="Helical" evidence="6">
    <location>
        <begin position="397"/>
        <end position="418"/>
    </location>
</feature>
<dbReference type="Gene3D" id="1.20.1250.20">
    <property type="entry name" value="MFS general substrate transporter like domains"/>
    <property type="match status" value="2"/>
</dbReference>
<dbReference type="SMR" id="Q9BKR9"/>
<dbReference type="PROSITE" id="PS50850">
    <property type="entry name" value="MFS"/>
    <property type="match status" value="1"/>
</dbReference>
<dbReference type="GO" id="GO:0016020">
    <property type="term" value="C:membrane"/>
    <property type="evidence" value="ECO:0007669"/>
    <property type="project" value="UniProtKB-SubCell"/>
</dbReference>
<evidence type="ECO:0000256" key="1">
    <source>
        <dbReference type="ARBA" id="ARBA00004141"/>
    </source>
</evidence>
<dbReference type="Bgee" id="WBGene00022348">
    <property type="expression patterns" value="Expressed in material anatomical entity and 5 other cell types or tissues"/>
</dbReference>